<name>A0ACD5V6C4_AVESA</name>
<evidence type="ECO:0000313" key="2">
    <source>
        <dbReference type="Proteomes" id="UP001732700"/>
    </source>
</evidence>
<keyword evidence="2" id="KW-1185">Reference proteome</keyword>
<dbReference type="EnsemblPlants" id="AVESA.00010b.r2.2DG0379830.1">
    <property type="protein sequence ID" value="AVESA.00010b.r2.2DG0379830.1.CDS.1"/>
    <property type="gene ID" value="AVESA.00010b.r2.2DG0379830"/>
</dbReference>
<dbReference type="Proteomes" id="UP001732700">
    <property type="component" value="Chromosome 2D"/>
</dbReference>
<accession>A0ACD5V6C4</accession>
<proteinExistence type="predicted"/>
<reference evidence="1" key="1">
    <citation type="submission" date="2021-05" db="EMBL/GenBank/DDBJ databases">
        <authorList>
            <person name="Scholz U."/>
            <person name="Mascher M."/>
            <person name="Fiebig A."/>
        </authorList>
    </citation>
    <scope>NUCLEOTIDE SEQUENCE [LARGE SCALE GENOMIC DNA]</scope>
</reference>
<reference evidence="1" key="2">
    <citation type="submission" date="2025-09" db="UniProtKB">
        <authorList>
            <consortium name="EnsemblPlants"/>
        </authorList>
    </citation>
    <scope>IDENTIFICATION</scope>
</reference>
<organism evidence="1 2">
    <name type="scientific">Avena sativa</name>
    <name type="common">Oat</name>
    <dbReference type="NCBI Taxonomy" id="4498"/>
    <lineage>
        <taxon>Eukaryota</taxon>
        <taxon>Viridiplantae</taxon>
        <taxon>Streptophyta</taxon>
        <taxon>Embryophyta</taxon>
        <taxon>Tracheophyta</taxon>
        <taxon>Spermatophyta</taxon>
        <taxon>Magnoliopsida</taxon>
        <taxon>Liliopsida</taxon>
        <taxon>Poales</taxon>
        <taxon>Poaceae</taxon>
        <taxon>BOP clade</taxon>
        <taxon>Pooideae</taxon>
        <taxon>Poodae</taxon>
        <taxon>Poeae</taxon>
        <taxon>Poeae Chloroplast Group 1 (Aveneae type)</taxon>
        <taxon>Aveninae</taxon>
        <taxon>Avena</taxon>
    </lineage>
</organism>
<evidence type="ECO:0000313" key="1">
    <source>
        <dbReference type="EnsemblPlants" id="AVESA.00010b.r2.2DG0379830.1.CDS.1"/>
    </source>
</evidence>
<protein>
    <submittedName>
        <fullName evidence="1">Uncharacterized protein</fullName>
    </submittedName>
</protein>
<sequence>MQYPRGTEREDFSAPKSQKRKAEYRSLPAGQIKTETELLRRREVPHSSANIPKPPKRSIKNEPHPHTPQSDRGTPDSLTDSGPADEYRALRKKYLLLEEENYTLDVQLGIAEEEAKTLEDEKFALLDQLVVLEGLVDPPQLKPQRSFS</sequence>